<dbReference type="Gene3D" id="3.90.75.20">
    <property type="match status" value="1"/>
</dbReference>
<dbReference type="Proteomes" id="UP001194098">
    <property type="component" value="Unassembled WGS sequence"/>
</dbReference>
<dbReference type="EMBL" id="JABAGV010000010">
    <property type="protein sequence ID" value="MBC2474203.1"/>
    <property type="molecule type" value="Genomic_DNA"/>
</dbReference>
<name>A0AAW3W6W2_CLOBE</name>
<proteinExistence type="predicted"/>
<accession>A0AAW3W6W2</accession>
<comment type="caution">
    <text evidence="1">The sequence shown here is derived from an EMBL/GenBank/DDBJ whole genome shotgun (WGS) entry which is preliminary data.</text>
</comment>
<sequence length="256" mass="28791">MLRWCGGATQVSLTQWELPPDAIGRIYVLDVFIGKVVDVKYTFWARGIHRNKRGKGSKNNDRKGSYLTAPHITLDIIGTNKRIHYRPFLHTLVAYVYPSLREQYAQAVMTEMTEHNRSFIGACIQTNHLNKDIVNNSAVNLEVTTASANSKHKSLTTLGTPYSMLLHKCPQEYPELRDYLEALSDAPTYVERMCRQLSTANLSANLGKIIVGVKSITGNKIKTVDIVDKSIWGILTALYTVKAHHICVEELYAIAK</sequence>
<dbReference type="AlphaFoldDB" id="A0AAW3W6W2"/>
<protein>
    <recommendedName>
        <fullName evidence="3">Transposase</fullName>
    </recommendedName>
</protein>
<reference evidence="1" key="2">
    <citation type="journal article" date="2022" name="Nat. Biotechnol.">
        <title>Carbon-negative production of acetone and isopropanol by gas fermentation at industrial pilot scale.</title>
        <authorList>
            <person name="Liew F.E."/>
            <person name="Nogle R."/>
            <person name="Abdalla T."/>
            <person name="Rasor B.J."/>
            <person name="Canter C."/>
            <person name="Jensen R.O."/>
            <person name="Wang L."/>
            <person name="Strutz J."/>
            <person name="Chirania P."/>
            <person name="De Tissera S."/>
            <person name="Mueller A.P."/>
            <person name="Ruan Z."/>
            <person name="Gao A."/>
            <person name="Tran L."/>
            <person name="Engle N.L."/>
            <person name="Bromley J.C."/>
            <person name="Daniell J."/>
            <person name="Conrado R."/>
            <person name="Tschaplinski T.J."/>
            <person name="Giannone R.J."/>
            <person name="Hettich R.L."/>
            <person name="Karim A.S."/>
            <person name="Simpson S.D."/>
            <person name="Brown S.D."/>
            <person name="Leang C."/>
            <person name="Jewett M.C."/>
            <person name="Kopke M."/>
        </authorList>
    </citation>
    <scope>NUCLEOTIDE SEQUENCE</scope>
    <source>
        <strain evidence="1">DJ015</strain>
    </source>
</reference>
<dbReference type="RefSeq" id="WP_171780204.1">
    <property type="nucleotide sequence ID" value="NZ_JABAGV010000010.1"/>
</dbReference>
<evidence type="ECO:0000313" key="1">
    <source>
        <dbReference type="EMBL" id="MBC2474203.1"/>
    </source>
</evidence>
<evidence type="ECO:0000313" key="2">
    <source>
        <dbReference type="Proteomes" id="UP001194098"/>
    </source>
</evidence>
<gene>
    <name evidence="1" type="ORF">HGI39_05675</name>
</gene>
<evidence type="ECO:0008006" key="3">
    <source>
        <dbReference type="Google" id="ProtNLM"/>
    </source>
</evidence>
<reference evidence="1" key="1">
    <citation type="submission" date="2020-04" db="EMBL/GenBank/DDBJ databases">
        <authorList>
            <person name="Brown S."/>
        </authorList>
    </citation>
    <scope>NUCLEOTIDE SEQUENCE</scope>
    <source>
        <strain evidence="1">DJ015</strain>
    </source>
</reference>
<organism evidence="1 2">
    <name type="scientific">Clostridium beijerinckii</name>
    <name type="common">Clostridium MP</name>
    <dbReference type="NCBI Taxonomy" id="1520"/>
    <lineage>
        <taxon>Bacteria</taxon>
        <taxon>Bacillati</taxon>
        <taxon>Bacillota</taxon>
        <taxon>Clostridia</taxon>
        <taxon>Eubacteriales</taxon>
        <taxon>Clostridiaceae</taxon>
        <taxon>Clostridium</taxon>
    </lineage>
</organism>